<keyword evidence="1" id="KW-0433">Leucine-rich repeat</keyword>
<evidence type="ECO:0000313" key="5">
    <source>
        <dbReference type="Proteomes" id="UP000006545"/>
    </source>
</evidence>
<name>F4KNZ3_PORAD</name>
<accession>F4KNZ3</accession>
<evidence type="ECO:0000313" key="4">
    <source>
        <dbReference type="EMBL" id="AEE13522.1"/>
    </source>
</evidence>
<protein>
    <submittedName>
        <fullName evidence="4">Uncharacterized protein</fullName>
    </submittedName>
</protein>
<keyword evidence="5" id="KW-1185">Reference proteome</keyword>
<feature type="chain" id="PRO_5003311834" evidence="3">
    <location>
        <begin position="23"/>
        <end position="626"/>
    </location>
</feature>
<keyword evidence="3" id="KW-0732">Signal</keyword>
<reference evidence="5" key="1">
    <citation type="submission" date="2011-04" db="EMBL/GenBank/DDBJ databases">
        <title>The complete genome of Porphyromonas asaccharolytica DSM 20707.</title>
        <authorList>
            <person name="Lucas S."/>
            <person name="Han J."/>
            <person name="Lapidus A."/>
            <person name="Bruce D."/>
            <person name="Goodwin L."/>
            <person name="Pitluck S."/>
            <person name="Peters L."/>
            <person name="Kyrpides N."/>
            <person name="Mavromatis K."/>
            <person name="Ivanova N."/>
            <person name="Ovchinnikova G."/>
            <person name="Pagani I."/>
            <person name="Lu M."/>
            <person name="Detter J.C."/>
            <person name="Tapia R."/>
            <person name="Han C."/>
            <person name="Land M."/>
            <person name="Hauser L."/>
            <person name="Markowitz V."/>
            <person name="Cheng J.-F."/>
            <person name="Hugenholtz P."/>
            <person name="Woyke T."/>
            <person name="Wu D."/>
            <person name="Gronow S."/>
            <person name="Wellnitz S."/>
            <person name="Brambilla E."/>
            <person name="Klenk H.-P."/>
            <person name="Eisen J.A."/>
        </authorList>
    </citation>
    <scope>NUCLEOTIDE SEQUENCE [LARGE SCALE GENOMIC DNA]</scope>
    <source>
        <strain evidence="5">ATCC 25260 / DSM 20707 / VPI 4198</strain>
    </source>
</reference>
<dbReference type="STRING" id="879243.Poras_1591"/>
<dbReference type="GO" id="GO:0035591">
    <property type="term" value="F:signaling adaptor activity"/>
    <property type="evidence" value="ECO:0007669"/>
    <property type="project" value="TreeGrafter"/>
</dbReference>
<dbReference type="HOGENOM" id="CLU_430747_0_0_10"/>
<dbReference type="SUPFAM" id="SSF52058">
    <property type="entry name" value="L domain-like"/>
    <property type="match status" value="1"/>
</dbReference>
<dbReference type="RefSeq" id="WP_013760853.1">
    <property type="nucleotide sequence ID" value="NC_015501.1"/>
</dbReference>
<sequence length="626" mass="68620">MYKTLLRTLLSLLLCLPALLYAEGDKVTLRTSAPVGSQVALAVNDEAIISDALQLDHSGVNAVGNDCNWYKVIRQEVEITGSITKIEATSFRLASLQIEQAPDLDVFFSEERDRGKQTIQEADFSMCPNITKIGIQMAELKQIKLQGLAQLSLLGIGGNNLSALDVSGCDNLNVIFMHRNQIKEPEMGAFIASLPSRVDQSTGYIVVIDTYPSLTDEGNVCTAKQVRQARDKNWIIKTADNEEYPGSGYQQHISDETIRLTTTLTIGQGENYIPLGIEAYPDEDFEVEGGTYHSTANGRRYYLLESPNLVIRGKVRSLNCGGTYLTHLDISGNPELETLLCDDNKQLQSLVLGTPHKLKTLNTSDSPVGDIDFSLLPSLEYLYCRNSQVPPRSLASLTQLKELNCSGNAWSTLDLSQATQLEKLFAAGCGLLKVDLTHCPNLREVQVHVNYLRELPLASDKLYSVIAFDNEISGEQMTHLVESLPTFETGADPDAPEQAELIIFRTDNQPEADKNRCMTSDVQIATAKNWAVLSVDMDYNKSPYSGLQGDHISLCPTSAVSLYVTPEEVRIEGIPHGETITLYDLSGVIVYSLAASSGTAVISPDAIPSGIYYLSVGEEVLPLIIR</sequence>
<dbReference type="InterPro" id="IPR032675">
    <property type="entry name" value="LRR_dom_sf"/>
</dbReference>
<organism evidence="4 5">
    <name type="scientific">Porphyromonas asaccharolytica (strain ATCC 25260 / DSM 20707 / BCRC 10618 / CCUG 7834 / JCM 6326 / LMG 13178 / VPI 4198 / B440)</name>
    <name type="common">Bacteroides asaccharolyticus</name>
    <dbReference type="NCBI Taxonomy" id="879243"/>
    <lineage>
        <taxon>Bacteria</taxon>
        <taxon>Pseudomonadati</taxon>
        <taxon>Bacteroidota</taxon>
        <taxon>Bacteroidia</taxon>
        <taxon>Bacteroidales</taxon>
        <taxon>Porphyromonadaceae</taxon>
        <taxon>Porphyromonas</taxon>
    </lineage>
</organism>
<gene>
    <name evidence="4" type="ordered locus">Poras_1591</name>
</gene>
<feature type="signal peptide" evidence="3">
    <location>
        <begin position="1"/>
        <end position="22"/>
    </location>
</feature>
<keyword evidence="2" id="KW-0677">Repeat</keyword>
<proteinExistence type="predicted"/>
<dbReference type="InterPro" id="IPR052574">
    <property type="entry name" value="CDIRP"/>
</dbReference>
<dbReference type="KEGG" id="pah:Poras_1591"/>
<dbReference type="eggNOG" id="COG4886">
    <property type="taxonomic scope" value="Bacteria"/>
</dbReference>
<dbReference type="Proteomes" id="UP000006545">
    <property type="component" value="Chromosome"/>
</dbReference>
<dbReference type="PANTHER" id="PTHR47566:SF1">
    <property type="entry name" value="PROTEIN NUD1"/>
    <property type="match status" value="1"/>
</dbReference>
<dbReference type="AlphaFoldDB" id="F4KNZ3"/>
<evidence type="ECO:0000256" key="2">
    <source>
        <dbReference type="ARBA" id="ARBA00022737"/>
    </source>
</evidence>
<dbReference type="EMBL" id="CP002689">
    <property type="protein sequence ID" value="AEE13522.1"/>
    <property type="molecule type" value="Genomic_DNA"/>
</dbReference>
<dbReference type="PANTHER" id="PTHR47566">
    <property type="match status" value="1"/>
</dbReference>
<evidence type="ECO:0000256" key="3">
    <source>
        <dbReference type="SAM" id="SignalP"/>
    </source>
</evidence>
<dbReference type="OrthoDB" id="1014791at2"/>
<dbReference type="Gene3D" id="3.80.10.10">
    <property type="entry name" value="Ribonuclease Inhibitor"/>
    <property type="match status" value="2"/>
</dbReference>
<evidence type="ECO:0000256" key="1">
    <source>
        <dbReference type="ARBA" id="ARBA00022614"/>
    </source>
</evidence>